<feature type="region of interest" description="Disordered" evidence="1">
    <location>
        <begin position="280"/>
        <end position="301"/>
    </location>
</feature>
<evidence type="ECO:0000313" key="2">
    <source>
        <dbReference type="EMBL" id="KAF2673024.1"/>
    </source>
</evidence>
<feature type="region of interest" description="Disordered" evidence="1">
    <location>
        <begin position="1109"/>
        <end position="1128"/>
    </location>
</feature>
<feature type="compositionally biased region" description="Polar residues" evidence="1">
    <location>
        <begin position="313"/>
        <end position="348"/>
    </location>
</feature>
<dbReference type="Proteomes" id="UP000799302">
    <property type="component" value="Unassembled WGS sequence"/>
</dbReference>
<feature type="region of interest" description="Disordered" evidence="1">
    <location>
        <begin position="580"/>
        <end position="599"/>
    </location>
</feature>
<feature type="compositionally biased region" description="Polar residues" evidence="1">
    <location>
        <begin position="1179"/>
        <end position="1196"/>
    </location>
</feature>
<feature type="compositionally biased region" description="Polar residues" evidence="1">
    <location>
        <begin position="892"/>
        <end position="913"/>
    </location>
</feature>
<sequence>MVQSTLSLRRTKSVSSVSNPSRHSLTIRDPLLTARNPPNSSREPLTHSRELLNTLQEPLKAGPRDARDPLSPKSQHHAQVAATTAFERARSREHLRSAADGNSRPGSRARAGSSAAVMTSSPATIFPPAARNGPTTPVRGVHRPRDSLDLLPVPDRMPGPNRRRSIQTLPTMEILHETSPSMDTLPKYSPGLRHATSRQSIGGRSLVSVPESSIQPHVRSSSRRPNPKVNIVSEDGSGLSVPGLRPTRSFRRTLRNEEPGLKPPTKLVSHYSGTTAIESIPLINPPTDAPTQNSDHSPFCFPQVRKSKSMYTWGTNANNSQQSNPGHPSIGSNSRRSKENTPFASPFSSRIGRHSPAPAYSSLRNGTLAASSPLRDTTTTNIDETTLTTRKIRHRASFMFTPFRKRDASKTSTLNTSPPTGITASEATSRKVSATSSRKVSATLRDKLRRYFRKPSLTPSTTSTTGGGIPAQHITASRPHFSTHNLSPLPTDLVPPVGAHAIVDAHLRASSTIADPFSASRGSTPTPDSNQQHLLSVSLTEHRHITAESSRVTSWADSSIAGTVTSGGNDLYGGLDAIVEDTPRQNTKDRDTPDPYSPERLGELLLAKSRRGRAGSLGNSFLKRLIRRPGASSQTTLDDPEQSLLDALPSLDTHIPSEPRAFVGGAEPAYDTLPSPRRRASLLQFASWRHTKPTIRSISPESEHEEASQPASAMGSLSSRPGSRPGSRNVIRRKPLPVAVAPELKLVPPSNAPQGLFFPRSPISPTHGRHLRLGGEEDARTHIESSVVETHGGVGFTPLVRPDENRGYGVVSPSVYSQPSGMESREVLAVINEGTRDEGQGSVDLVGEKSRTKPHLNPSVDWTSWLRKEVAELSESMPGGEGLSISEFSGDVMTSTPPRGQRNQSLRTDNTGLDTGLGNFTELETGFEDETIMQLDKGKQPAVMDDLDDATVATNIPLPESSIQLTLPATPKDQGPRAIFLGGSSGRSSRVMNDRFPMIDTGGPSSRKGSPVSAKGKNDKSKPSTPLAGSSSGSSSRLSSPGTDSGASVGSVAKMAKKTKKKSRLGPNPPSSPEEKIAVDSEIDHTKPKGKENVRPVSTPIVSKNIVLSTSTPDHQQARNNSPFAKTPFPHSVSALPLAQYTTSSPTSIAEARFSKTFSKHRPPFHSLATLGASSFHTARQSPFTGSIDSSPSNRDTPVPTPGRYDDSPQVSEHAGCAVGPNTPEYPSQRASVQREASLDIAAGTPSVEPISLLSHNSGPSMCSLSSDFTLLELLRGPYRDILGGSMSNLTLPSANSSPDTRTANIDSNQQPFNNDIYTNTTTTTNASTSTTTNINTSTSNNINTTPTFIHATQFRPKPQRAQTQSSPTISVSNNKENTTPFLPPRYHPRRGPSASPSQRLPPTPLRVTPTRAARGNGSRIPVKVGESSPQQSSAQRSAAQQRSGGQRLAEEWLKGRRGDGGESEGNASMGAFL</sequence>
<reference evidence="2" key="1">
    <citation type="journal article" date="2020" name="Stud. Mycol.">
        <title>101 Dothideomycetes genomes: a test case for predicting lifestyles and emergence of pathogens.</title>
        <authorList>
            <person name="Haridas S."/>
            <person name="Albert R."/>
            <person name="Binder M."/>
            <person name="Bloem J."/>
            <person name="Labutti K."/>
            <person name="Salamov A."/>
            <person name="Andreopoulos B."/>
            <person name="Baker S."/>
            <person name="Barry K."/>
            <person name="Bills G."/>
            <person name="Bluhm B."/>
            <person name="Cannon C."/>
            <person name="Castanera R."/>
            <person name="Culley D."/>
            <person name="Daum C."/>
            <person name="Ezra D."/>
            <person name="Gonzalez J."/>
            <person name="Henrissat B."/>
            <person name="Kuo A."/>
            <person name="Liang C."/>
            <person name="Lipzen A."/>
            <person name="Lutzoni F."/>
            <person name="Magnuson J."/>
            <person name="Mondo S."/>
            <person name="Nolan M."/>
            <person name="Ohm R."/>
            <person name="Pangilinan J."/>
            <person name="Park H.-J."/>
            <person name="Ramirez L."/>
            <person name="Alfaro M."/>
            <person name="Sun H."/>
            <person name="Tritt A."/>
            <person name="Yoshinaga Y."/>
            <person name="Zwiers L.-H."/>
            <person name="Turgeon B."/>
            <person name="Goodwin S."/>
            <person name="Spatafora J."/>
            <person name="Crous P."/>
            <person name="Grigoriev I."/>
        </authorList>
    </citation>
    <scope>NUCLEOTIDE SEQUENCE</scope>
    <source>
        <strain evidence="2">CBS 115976</strain>
    </source>
</reference>
<feature type="compositionally biased region" description="Low complexity" evidence="1">
    <location>
        <begin position="455"/>
        <end position="464"/>
    </location>
</feature>
<feature type="region of interest" description="Disordered" evidence="1">
    <location>
        <begin position="313"/>
        <end position="386"/>
    </location>
</feature>
<feature type="compositionally biased region" description="Low complexity" evidence="1">
    <location>
        <begin position="1314"/>
        <end position="1350"/>
    </location>
</feature>
<feature type="region of interest" description="Disordered" evidence="1">
    <location>
        <begin position="455"/>
        <end position="474"/>
    </location>
</feature>
<protein>
    <submittedName>
        <fullName evidence="2">Uncharacterized protein</fullName>
    </submittedName>
</protein>
<gene>
    <name evidence="2" type="ORF">BT63DRAFT_451054</name>
</gene>
<feature type="region of interest" description="Disordered" evidence="1">
    <location>
        <begin position="694"/>
        <end position="734"/>
    </location>
</feature>
<feature type="compositionally biased region" description="Low complexity" evidence="1">
    <location>
        <begin position="1406"/>
        <end position="1415"/>
    </location>
</feature>
<feature type="compositionally biased region" description="Basic and acidic residues" evidence="1">
    <location>
        <begin position="1073"/>
        <end position="1094"/>
    </location>
</feature>
<keyword evidence="3" id="KW-1185">Reference proteome</keyword>
<feature type="compositionally biased region" description="Low complexity" evidence="1">
    <location>
        <begin position="1024"/>
        <end position="1046"/>
    </location>
</feature>
<feature type="compositionally biased region" description="Basic and acidic residues" evidence="1">
    <location>
        <begin position="581"/>
        <end position="593"/>
    </location>
</feature>
<accession>A0A6A6UQ38</accession>
<feature type="compositionally biased region" description="Polar residues" evidence="1">
    <location>
        <begin position="410"/>
        <end position="440"/>
    </location>
</feature>
<dbReference type="OrthoDB" id="194139at2759"/>
<evidence type="ECO:0000256" key="1">
    <source>
        <dbReference type="SAM" id="MobiDB-lite"/>
    </source>
</evidence>
<feature type="region of interest" description="Disordered" evidence="1">
    <location>
        <begin position="1179"/>
        <end position="1237"/>
    </location>
</feature>
<evidence type="ECO:0000313" key="3">
    <source>
        <dbReference type="Proteomes" id="UP000799302"/>
    </source>
</evidence>
<feature type="region of interest" description="Disordered" evidence="1">
    <location>
        <begin position="963"/>
        <end position="1100"/>
    </location>
</feature>
<feature type="region of interest" description="Disordered" evidence="1">
    <location>
        <begin position="191"/>
        <end position="268"/>
    </location>
</feature>
<feature type="region of interest" description="Disordered" evidence="1">
    <location>
        <begin position="1293"/>
        <end position="1474"/>
    </location>
</feature>
<organism evidence="2 3">
    <name type="scientific">Microthyrium microscopicum</name>
    <dbReference type="NCBI Taxonomy" id="703497"/>
    <lineage>
        <taxon>Eukaryota</taxon>
        <taxon>Fungi</taxon>
        <taxon>Dikarya</taxon>
        <taxon>Ascomycota</taxon>
        <taxon>Pezizomycotina</taxon>
        <taxon>Dothideomycetes</taxon>
        <taxon>Dothideomycetes incertae sedis</taxon>
        <taxon>Microthyriales</taxon>
        <taxon>Microthyriaceae</taxon>
        <taxon>Microthyrium</taxon>
    </lineage>
</organism>
<feature type="compositionally biased region" description="Basic residues" evidence="1">
    <location>
        <begin position="1055"/>
        <end position="1064"/>
    </location>
</feature>
<feature type="region of interest" description="Disordered" evidence="1">
    <location>
        <begin position="891"/>
        <end position="918"/>
    </location>
</feature>
<feature type="compositionally biased region" description="Polar residues" evidence="1">
    <location>
        <begin position="1109"/>
        <end position="1124"/>
    </location>
</feature>
<feature type="compositionally biased region" description="Low complexity" evidence="1">
    <location>
        <begin position="1428"/>
        <end position="1448"/>
    </location>
</feature>
<feature type="region of interest" description="Disordered" evidence="1">
    <location>
        <begin position="60"/>
        <end position="164"/>
    </location>
</feature>
<feature type="compositionally biased region" description="Polar residues" evidence="1">
    <location>
        <begin position="1361"/>
        <end position="1381"/>
    </location>
</feature>
<feature type="compositionally biased region" description="Low complexity" evidence="1">
    <location>
        <begin position="101"/>
        <end position="116"/>
    </location>
</feature>
<proteinExistence type="predicted"/>
<feature type="region of interest" description="Disordered" evidence="1">
    <location>
        <begin position="408"/>
        <end position="440"/>
    </location>
</feature>
<feature type="compositionally biased region" description="Basic and acidic residues" evidence="1">
    <location>
        <begin position="87"/>
        <end position="97"/>
    </location>
</feature>
<feature type="compositionally biased region" description="Polar residues" evidence="1">
    <location>
        <begin position="1293"/>
        <end position="1313"/>
    </location>
</feature>
<dbReference type="EMBL" id="MU004231">
    <property type="protein sequence ID" value="KAF2673024.1"/>
    <property type="molecule type" value="Genomic_DNA"/>
</dbReference>
<feature type="compositionally biased region" description="Polar residues" evidence="1">
    <location>
        <begin position="210"/>
        <end position="219"/>
    </location>
</feature>
<feature type="region of interest" description="Disordered" evidence="1">
    <location>
        <begin position="1"/>
        <end position="47"/>
    </location>
</feature>
<feature type="compositionally biased region" description="Basic and acidic residues" evidence="1">
    <location>
        <begin position="1449"/>
        <end position="1461"/>
    </location>
</feature>
<name>A0A6A6UQ38_9PEZI</name>
<feature type="compositionally biased region" description="Polar residues" evidence="1">
    <location>
        <begin position="362"/>
        <end position="376"/>
    </location>
</feature>
<feature type="compositionally biased region" description="Low complexity" evidence="1">
    <location>
        <begin position="715"/>
        <end position="728"/>
    </location>
</feature>
<feature type="compositionally biased region" description="Low complexity" evidence="1">
    <location>
        <begin position="377"/>
        <end position="386"/>
    </location>
</feature>